<dbReference type="InterPro" id="IPR018490">
    <property type="entry name" value="cNMP-bd_dom_sf"/>
</dbReference>
<evidence type="ECO:0000256" key="2">
    <source>
        <dbReference type="ARBA" id="ARBA00023125"/>
    </source>
</evidence>
<dbReference type="Pfam" id="PF13545">
    <property type="entry name" value="HTH_Crp_2"/>
    <property type="match status" value="1"/>
</dbReference>
<dbReference type="InterPro" id="IPR000595">
    <property type="entry name" value="cNMP-bd_dom"/>
</dbReference>
<gene>
    <name evidence="6" type="ORF">KMZ93_17115</name>
</gene>
<dbReference type="CDD" id="cd00038">
    <property type="entry name" value="CAP_ED"/>
    <property type="match status" value="1"/>
</dbReference>
<dbReference type="InterPro" id="IPR036388">
    <property type="entry name" value="WH-like_DNA-bd_sf"/>
</dbReference>
<proteinExistence type="predicted"/>
<feature type="domain" description="HTH crp-type" evidence="5">
    <location>
        <begin position="151"/>
        <end position="219"/>
    </location>
</feature>
<feature type="domain" description="Cyclic nucleotide-binding" evidence="4">
    <location>
        <begin position="17"/>
        <end position="111"/>
    </location>
</feature>
<keyword evidence="1" id="KW-0805">Transcription regulation</keyword>
<dbReference type="GO" id="GO:0005829">
    <property type="term" value="C:cytosol"/>
    <property type="evidence" value="ECO:0007669"/>
    <property type="project" value="TreeGrafter"/>
</dbReference>
<dbReference type="Proteomes" id="UP000676951">
    <property type="component" value="Chromosome"/>
</dbReference>
<evidence type="ECO:0000313" key="7">
    <source>
        <dbReference type="Proteomes" id="UP000676951"/>
    </source>
</evidence>
<evidence type="ECO:0000259" key="5">
    <source>
        <dbReference type="PROSITE" id="PS51063"/>
    </source>
</evidence>
<evidence type="ECO:0000256" key="3">
    <source>
        <dbReference type="ARBA" id="ARBA00023163"/>
    </source>
</evidence>
<reference evidence="6 7" key="1">
    <citation type="submission" date="2021-06" db="EMBL/GenBank/DDBJ databases">
        <title>Bradyrhizobium sp. S2-11-4 Genome sequencing.</title>
        <authorList>
            <person name="Jin L."/>
        </authorList>
    </citation>
    <scope>NUCLEOTIDE SEQUENCE [LARGE SCALE GENOMIC DNA]</scope>
    <source>
        <strain evidence="6 7">S2-11-4</strain>
    </source>
</reference>
<dbReference type="EMBL" id="CP076136">
    <property type="protein sequence ID" value="QWG21709.1"/>
    <property type="molecule type" value="Genomic_DNA"/>
</dbReference>
<dbReference type="Gene3D" id="2.60.120.10">
    <property type="entry name" value="Jelly Rolls"/>
    <property type="match status" value="1"/>
</dbReference>
<dbReference type="Pfam" id="PF00027">
    <property type="entry name" value="cNMP_binding"/>
    <property type="match status" value="1"/>
</dbReference>
<organism evidence="6 7">
    <name type="scientific">Bradyrhizobium sediminis</name>
    <dbReference type="NCBI Taxonomy" id="2840469"/>
    <lineage>
        <taxon>Bacteria</taxon>
        <taxon>Pseudomonadati</taxon>
        <taxon>Pseudomonadota</taxon>
        <taxon>Alphaproteobacteria</taxon>
        <taxon>Hyphomicrobiales</taxon>
        <taxon>Nitrobacteraceae</taxon>
        <taxon>Bradyrhizobium</taxon>
    </lineage>
</organism>
<dbReference type="InterPro" id="IPR036390">
    <property type="entry name" value="WH_DNA-bd_sf"/>
</dbReference>
<dbReference type="GO" id="GO:0003700">
    <property type="term" value="F:DNA-binding transcription factor activity"/>
    <property type="evidence" value="ECO:0007669"/>
    <property type="project" value="TreeGrafter"/>
</dbReference>
<dbReference type="SUPFAM" id="SSF46785">
    <property type="entry name" value="Winged helix' DNA-binding domain"/>
    <property type="match status" value="1"/>
</dbReference>
<keyword evidence="3" id="KW-0804">Transcription</keyword>
<name>A0A975NX87_9BRAD</name>
<sequence>MTAPTPDDLKTASQTAVLCGLNPRTVQTLLAPATVVELEPGDALFRQGEPAAAFFIVIEGWIKLYRITPAGDEAVLHVLTKGESFAEAVAFAGGRYPATASAATDSRVVLIPAHHVMCCIREIPDIAIAMIASTSQHLHQLVQRVEQLTAQSGLQRVAEFLAALCPNINGSCRISLPYDKSLIAGRLGLKPESLSRVFAKLRLVGVDVRASDVVVSEVAQLRSLIASDRIRARSGMNGGRHQLGEGRAQH</sequence>
<evidence type="ECO:0000256" key="1">
    <source>
        <dbReference type="ARBA" id="ARBA00023015"/>
    </source>
</evidence>
<evidence type="ECO:0000259" key="4">
    <source>
        <dbReference type="PROSITE" id="PS50042"/>
    </source>
</evidence>
<dbReference type="AlphaFoldDB" id="A0A975NX87"/>
<accession>A0A975NX87</accession>
<dbReference type="InterPro" id="IPR014710">
    <property type="entry name" value="RmlC-like_jellyroll"/>
</dbReference>
<dbReference type="PANTHER" id="PTHR24567:SF74">
    <property type="entry name" value="HTH-TYPE TRANSCRIPTIONAL REGULATOR ARCR"/>
    <property type="match status" value="1"/>
</dbReference>
<dbReference type="RefSeq" id="WP_215602429.1">
    <property type="nucleotide sequence ID" value="NZ_CP076136.1"/>
</dbReference>
<dbReference type="InterPro" id="IPR012318">
    <property type="entry name" value="HTH_CRP"/>
</dbReference>
<keyword evidence="7" id="KW-1185">Reference proteome</keyword>
<dbReference type="SMART" id="SM00100">
    <property type="entry name" value="cNMP"/>
    <property type="match status" value="1"/>
</dbReference>
<keyword evidence="2" id="KW-0238">DNA-binding</keyword>
<dbReference type="SUPFAM" id="SSF51206">
    <property type="entry name" value="cAMP-binding domain-like"/>
    <property type="match status" value="1"/>
</dbReference>
<protein>
    <submittedName>
        <fullName evidence="6">Crp/Fnr family transcriptional regulator</fullName>
    </submittedName>
</protein>
<dbReference type="PROSITE" id="PS50042">
    <property type="entry name" value="CNMP_BINDING_3"/>
    <property type="match status" value="1"/>
</dbReference>
<dbReference type="GO" id="GO:0003677">
    <property type="term" value="F:DNA binding"/>
    <property type="evidence" value="ECO:0007669"/>
    <property type="project" value="UniProtKB-KW"/>
</dbReference>
<dbReference type="PANTHER" id="PTHR24567">
    <property type="entry name" value="CRP FAMILY TRANSCRIPTIONAL REGULATORY PROTEIN"/>
    <property type="match status" value="1"/>
</dbReference>
<dbReference type="PROSITE" id="PS51063">
    <property type="entry name" value="HTH_CRP_2"/>
    <property type="match status" value="1"/>
</dbReference>
<dbReference type="Gene3D" id="1.10.10.10">
    <property type="entry name" value="Winged helix-like DNA-binding domain superfamily/Winged helix DNA-binding domain"/>
    <property type="match status" value="1"/>
</dbReference>
<evidence type="ECO:0000313" key="6">
    <source>
        <dbReference type="EMBL" id="QWG21709.1"/>
    </source>
</evidence>
<dbReference type="InterPro" id="IPR050397">
    <property type="entry name" value="Env_Response_Regulators"/>
</dbReference>